<sequence>MGAWGVAILSDDIAGEIKLLYKDLLGNDYSNEEASRIVIEG</sequence>
<reference evidence="1 2" key="1">
    <citation type="journal article" date="2023" name="Int. J. Mol. Sci.">
        <title>Pathogenicity and Genomic Characterization of a Novel Genospecies, Bacillus shihchuchen, of the Bacillus cereus Group Isolated from Chinese Softshell Turtle (Pelodiscus sinensis).</title>
        <authorList>
            <person name="Cheng L.W."/>
            <person name="Byadgi O.V."/>
            <person name="Tsai C.E."/>
            <person name="Wang P.C."/>
            <person name="Chen S.C."/>
        </authorList>
    </citation>
    <scope>NUCLEOTIDE SEQUENCE [LARGE SCALE GENOMIC DNA]</scope>
    <source>
        <strain evidence="1 2">QF108-045</strain>
    </source>
</reference>
<dbReference type="EMBL" id="JASWHZ010000001">
    <property type="protein sequence ID" value="MDL2419137.1"/>
    <property type="molecule type" value="Genomic_DNA"/>
</dbReference>
<accession>A0ABT7KYC1</accession>
<keyword evidence="2" id="KW-1185">Reference proteome</keyword>
<gene>
    <name evidence="1" type="ORF">P6F46_25065</name>
</gene>
<evidence type="ECO:0000313" key="2">
    <source>
        <dbReference type="Proteomes" id="UP001229716"/>
    </source>
</evidence>
<dbReference type="Proteomes" id="UP001229716">
    <property type="component" value="Unassembled WGS sequence"/>
</dbReference>
<comment type="caution">
    <text evidence="1">The sequence shown here is derived from an EMBL/GenBank/DDBJ whole genome shotgun (WGS) entry which is preliminary data.</text>
</comment>
<proteinExistence type="predicted"/>
<evidence type="ECO:0000313" key="1">
    <source>
        <dbReference type="EMBL" id="MDL2419137.1"/>
    </source>
</evidence>
<name>A0ABT7KYC1_9BACI</name>
<protein>
    <submittedName>
        <fullName evidence="1">Uncharacterized protein</fullName>
    </submittedName>
</protein>
<organism evidence="1 2">
    <name type="scientific">Bacillus shihchuchen</name>
    <dbReference type="NCBI Taxonomy" id="3036942"/>
    <lineage>
        <taxon>Bacteria</taxon>
        <taxon>Bacillati</taxon>
        <taxon>Bacillota</taxon>
        <taxon>Bacilli</taxon>
        <taxon>Bacillales</taxon>
        <taxon>Bacillaceae</taxon>
        <taxon>Bacillus</taxon>
        <taxon>Bacillus cereus group</taxon>
    </lineage>
</organism>